<dbReference type="AlphaFoldDB" id="A0A0F9XFD3"/>
<dbReference type="GO" id="GO:0004045">
    <property type="term" value="F:peptidyl-tRNA hydrolase activity"/>
    <property type="evidence" value="ECO:0007669"/>
    <property type="project" value="UniProtKB-EC"/>
</dbReference>
<dbReference type="SUPFAM" id="SSF53178">
    <property type="entry name" value="Peptidyl-tRNA hydrolase-like"/>
    <property type="match status" value="1"/>
</dbReference>
<protein>
    <recommendedName>
        <fullName evidence="1">peptidyl-tRNA hydrolase</fullName>
        <ecNumber evidence="1">3.1.1.29</ecNumber>
    </recommendedName>
</protein>
<evidence type="ECO:0000256" key="5">
    <source>
        <dbReference type="ARBA" id="ARBA00038063"/>
    </source>
</evidence>
<evidence type="ECO:0000256" key="1">
    <source>
        <dbReference type="ARBA" id="ARBA00013260"/>
    </source>
</evidence>
<accession>A0A0F9XFD3</accession>
<keyword evidence="3 6" id="KW-0378">Hydrolase</keyword>
<dbReference type="OrthoDB" id="1711136at2759"/>
<dbReference type="EMBL" id="JOKZ01000117">
    <property type="protein sequence ID" value="KKP03255.1"/>
    <property type="molecule type" value="Genomic_DNA"/>
</dbReference>
<comment type="similarity">
    <text evidence="5">Belongs to the PTH family.</text>
</comment>
<organism evidence="6 7">
    <name type="scientific">Trichoderma harzianum</name>
    <name type="common">Hypocrea lixii</name>
    <dbReference type="NCBI Taxonomy" id="5544"/>
    <lineage>
        <taxon>Eukaryota</taxon>
        <taxon>Fungi</taxon>
        <taxon>Dikarya</taxon>
        <taxon>Ascomycota</taxon>
        <taxon>Pezizomycotina</taxon>
        <taxon>Sordariomycetes</taxon>
        <taxon>Hypocreomycetidae</taxon>
        <taxon>Hypocreales</taxon>
        <taxon>Hypocreaceae</taxon>
        <taxon>Trichoderma</taxon>
    </lineage>
</organism>
<dbReference type="OMA" id="PSYMNES"/>
<keyword evidence="4" id="KW-0694">RNA-binding</keyword>
<dbReference type="GO" id="GO:0000049">
    <property type="term" value="F:tRNA binding"/>
    <property type="evidence" value="ECO:0007669"/>
    <property type="project" value="UniProtKB-KW"/>
</dbReference>
<evidence type="ECO:0000313" key="6">
    <source>
        <dbReference type="EMBL" id="KKP03255.1"/>
    </source>
</evidence>
<evidence type="ECO:0000256" key="4">
    <source>
        <dbReference type="ARBA" id="ARBA00022884"/>
    </source>
</evidence>
<reference evidence="7" key="1">
    <citation type="journal article" date="2015" name="Genome Announc.">
        <title>Draft whole-genome sequence of the biocontrol agent Trichoderma harzianum T6776.</title>
        <authorList>
            <person name="Baroncelli R."/>
            <person name="Piaggeschi G."/>
            <person name="Fiorini L."/>
            <person name="Bertolini E."/>
            <person name="Zapparata A."/>
            <person name="Pe M.E."/>
            <person name="Sarrocco S."/>
            <person name="Vannacci G."/>
        </authorList>
    </citation>
    <scope>NUCLEOTIDE SEQUENCE [LARGE SCALE GENOMIC DNA]</scope>
    <source>
        <strain evidence="7">T6776</strain>
    </source>
</reference>
<keyword evidence="2" id="KW-0820">tRNA-binding</keyword>
<evidence type="ECO:0000313" key="7">
    <source>
        <dbReference type="Proteomes" id="UP000034112"/>
    </source>
</evidence>
<sequence>MLRPIGSSTSAMDSSATAGKSIFRHSVHCVSRESRQLFFACSIQVQIRFMICKRERNRRGFFEFLLDAESMLKFNPRFLIVSLGNPLPKYESLHSAGHFVLNGLAKTLHQPAFREVTLGRQSCLVSQGPKYILVQSPTYMNTSGGFVANAWQETVRKYGAESLGLVIVHDELEKDFGVVKLLPWDRSPRGHNGVKSVRGSLSQKKYPESPFARVAVGIGRPEERDAATVSRYVLKKISREHQTTLEEETPWDVAKCLMELENQWRIDVQGGSGGTTEP</sequence>
<gene>
    <name evidence="6" type="ORF">THAR02_04637</name>
</gene>
<dbReference type="PANTHER" id="PTHR17224:SF1">
    <property type="entry name" value="PEPTIDYL-TRNA HYDROLASE"/>
    <property type="match status" value="1"/>
</dbReference>
<proteinExistence type="inferred from homology"/>
<dbReference type="PROSITE" id="PS01196">
    <property type="entry name" value="PEPT_TRNA_HYDROL_2"/>
    <property type="match status" value="1"/>
</dbReference>
<dbReference type="InterPro" id="IPR036416">
    <property type="entry name" value="Pept_tRNA_hydro_sf"/>
</dbReference>
<comment type="caution">
    <text evidence="6">The sequence shown here is derived from an EMBL/GenBank/DDBJ whole genome shotgun (WGS) entry which is preliminary data.</text>
</comment>
<dbReference type="Proteomes" id="UP000034112">
    <property type="component" value="Unassembled WGS sequence"/>
</dbReference>
<dbReference type="InterPro" id="IPR001328">
    <property type="entry name" value="Pept_tRNA_hydro"/>
</dbReference>
<dbReference type="PANTHER" id="PTHR17224">
    <property type="entry name" value="PEPTIDYL-TRNA HYDROLASE"/>
    <property type="match status" value="1"/>
</dbReference>
<evidence type="ECO:0000256" key="3">
    <source>
        <dbReference type="ARBA" id="ARBA00022801"/>
    </source>
</evidence>
<dbReference type="Gene3D" id="3.40.50.1470">
    <property type="entry name" value="Peptidyl-tRNA hydrolase"/>
    <property type="match status" value="1"/>
</dbReference>
<dbReference type="EC" id="3.1.1.29" evidence="1"/>
<dbReference type="Pfam" id="PF01195">
    <property type="entry name" value="Pept_tRNA_hydro"/>
    <property type="match status" value="1"/>
</dbReference>
<dbReference type="InterPro" id="IPR018171">
    <property type="entry name" value="Pept_tRNA_hydro_CS"/>
</dbReference>
<name>A0A0F9XFD3_TRIHA</name>
<evidence type="ECO:0000256" key="2">
    <source>
        <dbReference type="ARBA" id="ARBA00022555"/>
    </source>
</evidence>
<dbReference type="NCBIfam" id="TIGR00447">
    <property type="entry name" value="pth"/>
    <property type="match status" value="1"/>
</dbReference>